<organism evidence="1 2">
    <name type="scientific">Stylosanthes scabra</name>
    <dbReference type="NCBI Taxonomy" id="79078"/>
    <lineage>
        <taxon>Eukaryota</taxon>
        <taxon>Viridiplantae</taxon>
        <taxon>Streptophyta</taxon>
        <taxon>Embryophyta</taxon>
        <taxon>Tracheophyta</taxon>
        <taxon>Spermatophyta</taxon>
        <taxon>Magnoliopsida</taxon>
        <taxon>eudicotyledons</taxon>
        <taxon>Gunneridae</taxon>
        <taxon>Pentapetalae</taxon>
        <taxon>rosids</taxon>
        <taxon>fabids</taxon>
        <taxon>Fabales</taxon>
        <taxon>Fabaceae</taxon>
        <taxon>Papilionoideae</taxon>
        <taxon>50 kb inversion clade</taxon>
        <taxon>dalbergioids sensu lato</taxon>
        <taxon>Dalbergieae</taxon>
        <taxon>Pterocarpus clade</taxon>
        <taxon>Stylosanthes</taxon>
    </lineage>
</organism>
<evidence type="ECO:0000313" key="1">
    <source>
        <dbReference type="EMBL" id="MED6194560.1"/>
    </source>
</evidence>
<comment type="caution">
    <text evidence="1">The sequence shown here is derived from an EMBL/GenBank/DDBJ whole genome shotgun (WGS) entry which is preliminary data.</text>
</comment>
<reference evidence="1 2" key="1">
    <citation type="journal article" date="2023" name="Plants (Basel)">
        <title>Bridging the Gap: Combining Genomics and Transcriptomics Approaches to Understand Stylosanthes scabra, an Orphan Legume from the Brazilian Caatinga.</title>
        <authorList>
            <person name="Ferreira-Neto J.R.C."/>
            <person name="da Silva M.D."/>
            <person name="Binneck E."/>
            <person name="de Melo N.F."/>
            <person name="da Silva R.H."/>
            <person name="de Melo A.L.T.M."/>
            <person name="Pandolfi V."/>
            <person name="Bustamante F.O."/>
            <person name="Brasileiro-Vidal A.C."/>
            <person name="Benko-Iseppon A.M."/>
        </authorList>
    </citation>
    <scope>NUCLEOTIDE SEQUENCE [LARGE SCALE GENOMIC DNA]</scope>
    <source>
        <tissue evidence="1">Leaves</tissue>
    </source>
</reference>
<gene>
    <name evidence="1" type="ORF">PIB30_029717</name>
</gene>
<evidence type="ECO:0000313" key="2">
    <source>
        <dbReference type="Proteomes" id="UP001341840"/>
    </source>
</evidence>
<dbReference type="Proteomes" id="UP001341840">
    <property type="component" value="Unassembled WGS sequence"/>
</dbReference>
<name>A0ABU6XBJ5_9FABA</name>
<dbReference type="EMBL" id="JASCZI010211570">
    <property type="protein sequence ID" value="MED6194560.1"/>
    <property type="molecule type" value="Genomic_DNA"/>
</dbReference>
<protein>
    <submittedName>
        <fullName evidence="1">Uncharacterized protein</fullName>
    </submittedName>
</protein>
<sequence>MEELDPKILRDCHAGTREHNISPWNSVELEKFREKIVSNMLLSPENNMRMDVVTEVNEICLIKPAAALKSPFTQLDSADLKTN</sequence>
<accession>A0ABU6XBJ5</accession>
<keyword evidence="2" id="KW-1185">Reference proteome</keyword>
<proteinExistence type="predicted"/>